<feature type="region of interest" description="Disordered" evidence="2">
    <location>
        <begin position="559"/>
        <end position="593"/>
    </location>
</feature>
<dbReference type="PROSITE" id="PS51272">
    <property type="entry name" value="SLH"/>
    <property type="match status" value="3"/>
</dbReference>
<feature type="domain" description="SLH" evidence="3">
    <location>
        <begin position="56"/>
        <end position="119"/>
    </location>
</feature>
<feature type="domain" description="SLH" evidence="3">
    <location>
        <begin position="180"/>
        <end position="240"/>
    </location>
</feature>
<protein>
    <submittedName>
        <fullName evidence="4">S-layer homology domain-containing protein</fullName>
    </submittedName>
</protein>
<gene>
    <name evidence="4" type="ORF">EK386_09670</name>
</gene>
<dbReference type="Proteomes" id="UP000287910">
    <property type="component" value="Unassembled WGS sequence"/>
</dbReference>
<proteinExistence type="predicted"/>
<keyword evidence="5" id="KW-1185">Reference proteome</keyword>
<sequence>MKIPLRNRKNFLSPIKKAGDTMSKKRKKFNKIVASTITASVATSAIVTLAPNVDAASIKFNDVSSNSYFSDAVNSLSARNIIKGYGDGTFRPQNSITRAEAATIIAQALDLDTSNIEDPRFKDVSKDNWAYQYIAALANKGIIVGYDGEFKPNDPLTRAQMAKIISVAYNFQPSDSQELPFTDVKKGDWFSEYVGALVENDITSGTTPTTFSPSKIVTRGQIASFVYRSENSVAPVQVNETISTITNETLVTSEGTYTLTDEQKKWMNPSNLAALSGATIKLTAKNNKIEQIQLIDFTAKGSSSTDTANPYANHIVFDGKGATVDANITINGDYFTMQNVTIKGDLHVGKGVENSFFSEFTKVEGKTTIDDSLQIVNQTAQNYKSLGVKLASTNSFPIVANETITKGRVVFSEFQLGDVDVDKNADVIFLSKTVGTSTVGEIVVNSNATITSDSSVTIPKLLITSEAKDVTINSTVTSLQVTAVGELKLSGKADIVNLSVTTNANVNLQTQGKVGTLETGNKDTKITLGTGTKVNNLVVPTGAKPSDIIGNYETTKGNVEQIGGTKNPDITPPSNNGGGSSGGSTSIPVAPAAPQGLQGIAPSVLLNDGKITGLISTKSYQYKLATASTWTNVAASSTQITGLTAGNYEVRIAANGNTPASSAITVVVASYQSQPINSLNISIGNTGVISGDTVTNGETLKYLLVNQSKATVIASWNTLTLEADADTALGGTLSTTRPTLTTADNSKYLVVVGFKNGKAISAGESTSINIETLGSLNVIANDDPFSNDKTVITAGTADTGNEFAYKVFDDANAADLEKPALNADVSSWTVLPQDGKITAVDGKVVVVVERTATGKLAKKVGQVSAVTTVNNQLLEAVMLDGKDGVSSQDGEVETIRLKFSGKFDPNAAIPNNMFTVPGFSVESIKVTDKNGRTPKLSNGTDNPLYTQGESQYITIRLAPRTGTNQPPLVTQNPNSVITDLNGVEITGINVQAVDQAAPVIISSSLVDNGSNGVNAGDQITITFSEDINLVPGANVTDLMDDFTLSNSTHPNFEFNQYDQFSLLGNTVTVTLGEQTAAKLLPGTTITMNSDGNYISLFDSVGNKAKPQKLYVSETTYSNPKAIDIIGNFETLGNLNVTANDDPFSNDKTIITAGTADTGNEFAYKVFDDANAANLGTPVLNADVTSWTTLLPDGKIPADNGKVIVVVERTATGKLAKKVGQVNAVTVVNNQLLEAVMIDGKDGVSSQDGEVETIRLKFSANIDLMTVNINSFTVNGFTVESVKVTDKNGRTPYLSNGTTPNPLYTQGENQYVTIRVTPQNGTAFTPTVTQNSNSVIRDIYGVEITGIDIQAKDTAAPVIISSVFIDNDSEGMNAGDQITITFSEAVIPALGMNVTNLVDDFTLYNSTHSEFTFNSSDQFSLLGNTVTVTLGATTVANITQGTTITMNSDGSAISLMDNVFNKAKPQKVFVNENVYSDAKTIDIISIPTPSVNAIDAPTASKVQGNDAGTIKLTGLTDGDTYEYIIDNNPTTSVSTDWTGALPVTLSSKTEIDNISVNAGQYVHIRVKPTGSQTANVQDLQIALIDIKPDAAPNPNVDLGSSAGSTKLTGLEEDVIYQYIVDTNQTLDDNAIGWQEATADGDGYINNIPADSSKYIHIRVKATTQKPASYIKSVKGYEGP</sequence>
<keyword evidence="1" id="KW-0732">Signal</keyword>
<evidence type="ECO:0000256" key="1">
    <source>
        <dbReference type="ARBA" id="ARBA00022729"/>
    </source>
</evidence>
<accession>A0A432LCW7</accession>
<reference evidence="4 5" key="1">
    <citation type="submission" date="2018-12" db="EMBL/GenBank/DDBJ databases">
        <title>Lysinibacillus antri sp. nov., isolated from a cave soil.</title>
        <authorList>
            <person name="Narsing Rao M.P."/>
            <person name="Zhang H."/>
            <person name="Dong Z.-Y."/>
            <person name="Niu X.-K."/>
            <person name="Zhang K."/>
            <person name="Fang B.-Z."/>
            <person name="Kang Y.-Q."/>
            <person name="Xiao M."/>
            <person name="Li W.-J."/>
        </authorList>
    </citation>
    <scope>NUCLEOTIDE SEQUENCE [LARGE SCALE GENOMIC DNA]</scope>
    <source>
        <strain evidence="4 5">SYSU K30002</strain>
    </source>
</reference>
<comment type="caution">
    <text evidence="4">The sequence shown here is derived from an EMBL/GenBank/DDBJ whole genome shotgun (WGS) entry which is preliminary data.</text>
</comment>
<dbReference type="Pfam" id="PF00395">
    <property type="entry name" value="SLH"/>
    <property type="match status" value="3"/>
</dbReference>
<dbReference type="EMBL" id="RYYR01000010">
    <property type="protein sequence ID" value="RUL53219.1"/>
    <property type="molecule type" value="Genomic_DNA"/>
</dbReference>
<dbReference type="InterPro" id="IPR001119">
    <property type="entry name" value="SLH_dom"/>
</dbReference>
<feature type="domain" description="SLH" evidence="3">
    <location>
        <begin position="121"/>
        <end position="179"/>
    </location>
</feature>
<evidence type="ECO:0000259" key="3">
    <source>
        <dbReference type="PROSITE" id="PS51272"/>
    </source>
</evidence>
<organism evidence="4 5">
    <name type="scientific">Lysinibacillus antri</name>
    <dbReference type="NCBI Taxonomy" id="2498145"/>
    <lineage>
        <taxon>Bacteria</taxon>
        <taxon>Bacillati</taxon>
        <taxon>Bacillota</taxon>
        <taxon>Bacilli</taxon>
        <taxon>Bacillales</taxon>
        <taxon>Bacillaceae</taxon>
        <taxon>Lysinibacillus</taxon>
    </lineage>
</organism>
<dbReference type="PANTHER" id="PTHR43308">
    <property type="entry name" value="OUTER MEMBRANE PROTEIN ALPHA-RELATED"/>
    <property type="match status" value="1"/>
</dbReference>
<evidence type="ECO:0000313" key="5">
    <source>
        <dbReference type="Proteomes" id="UP000287910"/>
    </source>
</evidence>
<dbReference type="InterPro" id="IPR051465">
    <property type="entry name" value="Cell_Envelope_Struct_Comp"/>
</dbReference>
<name>A0A432LCW7_9BACI</name>
<evidence type="ECO:0000256" key="2">
    <source>
        <dbReference type="SAM" id="MobiDB-lite"/>
    </source>
</evidence>
<dbReference type="PANTHER" id="PTHR43308:SF5">
    <property type="entry name" value="S-LAYER PROTEIN _ PEPTIDOGLYCAN ENDO-BETA-N-ACETYLGLUCOSAMINIDASE"/>
    <property type="match status" value="1"/>
</dbReference>
<evidence type="ECO:0000313" key="4">
    <source>
        <dbReference type="EMBL" id="RUL53219.1"/>
    </source>
</evidence>